<dbReference type="PROSITE" id="PS51900">
    <property type="entry name" value="CB"/>
    <property type="match status" value="1"/>
</dbReference>
<keyword evidence="3" id="KW-0238">DNA-binding</keyword>
<dbReference type="PROSITE" id="PS51898">
    <property type="entry name" value="TYR_RECOMBINASE"/>
    <property type="match status" value="1"/>
</dbReference>
<organism evidence="7">
    <name type="scientific">bioreactor metagenome</name>
    <dbReference type="NCBI Taxonomy" id="1076179"/>
    <lineage>
        <taxon>unclassified sequences</taxon>
        <taxon>metagenomes</taxon>
        <taxon>ecological metagenomes</taxon>
    </lineage>
</organism>
<evidence type="ECO:0000256" key="3">
    <source>
        <dbReference type="ARBA" id="ARBA00023125"/>
    </source>
</evidence>
<dbReference type="InterPro" id="IPR002104">
    <property type="entry name" value="Integrase_catalytic"/>
</dbReference>
<protein>
    <submittedName>
        <fullName evidence="7">IS91 family transposase ISTha3</fullName>
    </submittedName>
</protein>
<dbReference type="Pfam" id="PF13495">
    <property type="entry name" value="Phage_int_SAM_4"/>
    <property type="match status" value="1"/>
</dbReference>
<name>A0A644WVK5_9ZZZZ</name>
<dbReference type="InterPro" id="IPR011010">
    <property type="entry name" value="DNA_brk_join_enz"/>
</dbReference>
<sequence>MTNEEVYRRAFDEVKLRGLSPHTVEEYLGRLTVFLKYFDDRPIMDMGEAEIREFLLYQLDSGKTSGTVNIYNSALRFVFGAVLGRNLNYQLIPRRRQYREFPALMSKGEIVRFFSAIDNLRDKAMFETVYGAGLRVSEIARLRVQDIDSEQMRIFVHHGKGGKDRYTLLSHRNLEILREYWKQYRPSHSDGYLFYPRAQKSRVMTTRAIQDAFHRQCKKANLPDTFTVHTLRHCFATHLLESGVEVCQIKELLGHTFIQTTAFYLHVSNTSQAVQSPLDTLPKKRGRKPKVQADA</sequence>
<keyword evidence="4" id="KW-0233">DNA recombination</keyword>
<dbReference type="InterPro" id="IPR013762">
    <property type="entry name" value="Integrase-like_cat_sf"/>
</dbReference>
<dbReference type="PANTHER" id="PTHR30349">
    <property type="entry name" value="PHAGE INTEGRASE-RELATED"/>
    <property type="match status" value="1"/>
</dbReference>
<evidence type="ECO:0000313" key="7">
    <source>
        <dbReference type="EMBL" id="MPM07920.1"/>
    </source>
</evidence>
<evidence type="ECO:0000256" key="1">
    <source>
        <dbReference type="ARBA" id="ARBA00008857"/>
    </source>
</evidence>
<dbReference type="Gene3D" id="1.10.150.130">
    <property type="match status" value="1"/>
</dbReference>
<comment type="caution">
    <text evidence="7">The sequence shown here is derived from an EMBL/GenBank/DDBJ whole genome shotgun (WGS) entry which is preliminary data.</text>
</comment>
<dbReference type="InterPro" id="IPR010998">
    <property type="entry name" value="Integrase_recombinase_N"/>
</dbReference>
<accession>A0A644WVK5</accession>
<dbReference type="PANTHER" id="PTHR30349:SF64">
    <property type="entry name" value="PROPHAGE INTEGRASE INTD-RELATED"/>
    <property type="match status" value="1"/>
</dbReference>
<gene>
    <name evidence="7" type="ORF">SDC9_54231</name>
</gene>
<dbReference type="SUPFAM" id="SSF56349">
    <property type="entry name" value="DNA breaking-rejoining enzymes"/>
    <property type="match status" value="1"/>
</dbReference>
<keyword evidence="2" id="KW-0229">DNA integration</keyword>
<dbReference type="InterPro" id="IPR004107">
    <property type="entry name" value="Integrase_SAM-like_N"/>
</dbReference>
<evidence type="ECO:0000256" key="4">
    <source>
        <dbReference type="ARBA" id="ARBA00023172"/>
    </source>
</evidence>
<feature type="domain" description="Tyr recombinase" evidence="5">
    <location>
        <begin position="100"/>
        <end position="279"/>
    </location>
</feature>
<feature type="domain" description="Core-binding (CB)" evidence="6">
    <location>
        <begin position="1"/>
        <end position="83"/>
    </location>
</feature>
<dbReference type="GO" id="GO:0015074">
    <property type="term" value="P:DNA integration"/>
    <property type="evidence" value="ECO:0007669"/>
    <property type="project" value="UniProtKB-KW"/>
</dbReference>
<dbReference type="GO" id="GO:0006310">
    <property type="term" value="P:DNA recombination"/>
    <property type="evidence" value="ECO:0007669"/>
    <property type="project" value="UniProtKB-KW"/>
</dbReference>
<dbReference type="Pfam" id="PF00589">
    <property type="entry name" value="Phage_integrase"/>
    <property type="match status" value="1"/>
</dbReference>
<dbReference type="GO" id="GO:0003677">
    <property type="term" value="F:DNA binding"/>
    <property type="evidence" value="ECO:0007669"/>
    <property type="project" value="UniProtKB-KW"/>
</dbReference>
<evidence type="ECO:0000259" key="5">
    <source>
        <dbReference type="PROSITE" id="PS51898"/>
    </source>
</evidence>
<evidence type="ECO:0000259" key="6">
    <source>
        <dbReference type="PROSITE" id="PS51900"/>
    </source>
</evidence>
<comment type="similarity">
    <text evidence="1">Belongs to the 'phage' integrase family.</text>
</comment>
<dbReference type="Gene3D" id="1.10.443.10">
    <property type="entry name" value="Intergrase catalytic core"/>
    <property type="match status" value="1"/>
</dbReference>
<evidence type="ECO:0000256" key="2">
    <source>
        <dbReference type="ARBA" id="ARBA00022908"/>
    </source>
</evidence>
<reference evidence="7" key="1">
    <citation type="submission" date="2019-08" db="EMBL/GenBank/DDBJ databases">
        <authorList>
            <person name="Kucharzyk K."/>
            <person name="Murdoch R.W."/>
            <person name="Higgins S."/>
            <person name="Loffler F."/>
        </authorList>
    </citation>
    <scope>NUCLEOTIDE SEQUENCE</scope>
</reference>
<dbReference type="AlphaFoldDB" id="A0A644WVK5"/>
<dbReference type="InterPro" id="IPR050090">
    <property type="entry name" value="Tyrosine_recombinase_XerCD"/>
</dbReference>
<dbReference type="EMBL" id="VSSQ01001390">
    <property type="protein sequence ID" value="MPM07920.1"/>
    <property type="molecule type" value="Genomic_DNA"/>
</dbReference>
<proteinExistence type="inferred from homology"/>
<dbReference type="InterPro" id="IPR044068">
    <property type="entry name" value="CB"/>
</dbReference>